<name>A0ACC1MKZ1_9HYPO</name>
<organism evidence="1 2">
    <name type="scientific">Zarea fungicola</name>
    <dbReference type="NCBI Taxonomy" id="93591"/>
    <lineage>
        <taxon>Eukaryota</taxon>
        <taxon>Fungi</taxon>
        <taxon>Dikarya</taxon>
        <taxon>Ascomycota</taxon>
        <taxon>Pezizomycotina</taxon>
        <taxon>Sordariomycetes</taxon>
        <taxon>Hypocreomycetidae</taxon>
        <taxon>Hypocreales</taxon>
        <taxon>Cordycipitaceae</taxon>
        <taxon>Zarea</taxon>
    </lineage>
</organism>
<comment type="caution">
    <text evidence="1">The sequence shown here is derived from an EMBL/GenBank/DDBJ whole genome shotgun (WGS) entry which is preliminary data.</text>
</comment>
<gene>
    <name evidence="1" type="ORF">NQ176_g9625</name>
</gene>
<dbReference type="EMBL" id="JANJQO010002269">
    <property type="protein sequence ID" value="KAJ2967514.1"/>
    <property type="molecule type" value="Genomic_DNA"/>
</dbReference>
<reference evidence="1" key="1">
    <citation type="submission" date="2022-08" db="EMBL/GenBank/DDBJ databases">
        <title>Genome Sequence of Lecanicillium fungicola.</title>
        <authorList>
            <person name="Buettner E."/>
        </authorList>
    </citation>
    <scope>NUCLEOTIDE SEQUENCE</scope>
    <source>
        <strain evidence="1">Babe33</strain>
    </source>
</reference>
<keyword evidence="2" id="KW-1185">Reference proteome</keyword>
<protein>
    <submittedName>
        <fullName evidence="1">Uncharacterized protein</fullName>
    </submittedName>
</protein>
<sequence>MAKVTGNDNRAILIGINDYTYPYVKQLNAAVKDVDDIETWLTKQKIVLEENVFKFTTESRDQSRLPTYENIVKGFEDIGKETPDGALIFVHYSGHGSYKSSELKCREKENKYANKNHDNILIFHKGYLHDFELSEILEGLGKSRAVFVVLDCCFSAQQDRDGSPFADRDVKGDQKLITRMAYDPRLNFNDRVLDRKVLENLDQKPNTWWDRPRSYTVLAACAKNEKAYEDKDHGNLTRWLLDALDNSYNQAGTFTYQRLYGYICKNLEQELKTRVFKQTPELKGHCNRLLFTREVTDVSQHIFVSRVIKNEYKKEMKVQICAGRAHCIDKGAEFDIYGSSTDPPFRISVCRVGGLVSEAKVTDGIHHDKSLLGCLAVPAPRSTPQSPQEHWRRVKELRNENDAIGSFFSFCRGDESWNNPMKHGETFSLNFKNTSKAPLYFALFEICPWHEVKQLHPAQGGACEPVLGGEGWDFTMRVAIPEGKQGGENILKV</sequence>
<dbReference type="Proteomes" id="UP001143910">
    <property type="component" value="Unassembled WGS sequence"/>
</dbReference>
<evidence type="ECO:0000313" key="1">
    <source>
        <dbReference type="EMBL" id="KAJ2967514.1"/>
    </source>
</evidence>
<proteinExistence type="predicted"/>
<evidence type="ECO:0000313" key="2">
    <source>
        <dbReference type="Proteomes" id="UP001143910"/>
    </source>
</evidence>
<accession>A0ACC1MKZ1</accession>